<keyword evidence="2" id="KW-1185">Reference proteome</keyword>
<evidence type="ECO:0000313" key="1">
    <source>
        <dbReference type="EMBL" id="KAH6868864.1"/>
    </source>
</evidence>
<protein>
    <submittedName>
        <fullName evidence="1">Uncharacterized protein</fullName>
    </submittedName>
</protein>
<evidence type="ECO:0000313" key="2">
    <source>
        <dbReference type="Proteomes" id="UP000777438"/>
    </source>
</evidence>
<proteinExistence type="predicted"/>
<accession>A0A9P9AJD3</accession>
<dbReference type="OrthoDB" id="4424523at2759"/>
<reference evidence="1 2" key="1">
    <citation type="journal article" date="2021" name="Nat. Commun.">
        <title>Genetic determinants of endophytism in the Arabidopsis root mycobiome.</title>
        <authorList>
            <person name="Mesny F."/>
            <person name="Miyauchi S."/>
            <person name="Thiergart T."/>
            <person name="Pickel B."/>
            <person name="Atanasova L."/>
            <person name="Karlsson M."/>
            <person name="Huettel B."/>
            <person name="Barry K.W."/>
            <person name="Haridas S."/>
            <person name="Chen C."/>
            <person name="Bauer D."/>
            <person name="Andreopoulos W."/>
            <person name="Pangilinan J."/>
            <person name="LaButti K."/>
            <person name="Riley R."/>
            <person name="Lipzen A."/>
            <person name="Clum A."/>
            <person name="Drula E."/>
            <person name="Henrissat B."/>
            <person name="Kohler A."/>
            <person name="Grigoriev I.V."/>
            <person name="Martin F.M."/>
            <person name="Hacquard S."/>
        </authorList>
    </citation>
    <scope>NUCLEOTIDE SEQUENCE [LARGE SCALE GENOMIC DNA]</scope>
    <source>
        <strain evidence="1 2">MPI-CAGE-CH-0241</strain>
    </source>
</reference>
<dbReference type="EMBL" id="JAGPYM010000086">
    <property type="protein sequence ID" value="KAH6868864.1"/>
    <property type="molecule type" value="Genomic_DNA"/>
</dbReference>
<sequence>MPLRTILHHKPFSSFTSTRFLTTTARMGSLCSPFHWRRLETWGFPVLRTDYSNDPLFTSFIGTFQTLFHEQLDEMGADYRMEPYLVWSIVEDREVLDGADLDATKKYFKRWVQAQLEGEGDLEKDSLKPRAHEDAPRYNYGLLVNKHVLEELKK</sequence>
<dbReference type="AlphaFoldDB" id="A0A9P9AJD3"/>
<name>A0A9P9AJD3_9HYPO</name>
<gene>
    <name evidence="1" type="ORF">B0T10DRAFT_502040</name>
</gene>
<dbReference type="Proteomes" id="UP000777438">
    <property type="component" value="Unassembled WGS sequence"/>
</dbReference>
<comment type="caution">
    <text evidence="1">The sequence shown here is derived from an EMBL/GenBank/DDBJ whole genome shotgun (WGS) entry which is preliminary data.</text>
</comment>
<organism evidence="1 2">
    <name type="scientific">Thelonectria olida</name>
    <dbReference type="NCBI Taxonomy" id="1576542"/>
    <lineage>
        <taxon>Eukaryota</taxon>
        <taxon>Fungi</taxon>
        <taxon>Dikarya</taxon>
        <taxon>Ascomycota</taxon>
        <taxon>Pezizomycotina</taxon>
        <taxon>Sordariomycetes</taxon>
        <taxon>Hypocreomycetidae</taxon>
        <taxon>Hypocreales</taxon>
        <taxon>Nectriaceae</taxon>
        <taxon>Thelonectria</taxon>
    </lineage>
</organism>